<evidence type="ECO:0000256" key="5">
    <source>
        <dbReference type="ARBA" id="ARBA00022777"/>
    </source>
</evidence>
<comment type="catalytic activity">
    <reaction evidence="8">
        <text>L-seryl-[protein] + ATP = O-phospho-L-seryl-[protein] + ADP + H(+)</text>
        <dbReference type="Rhea" id="RHEA:17989"/>
        <dbReference type="Rhea" id="RHEA-COMP:9863"/>
        <dbReference type="Rhea" id="RHEA-COMP:11604"/>
        <dbReference type="ChEBI" id="CHEBI:15378"/>
        <dbReference type="ChEBI" id="CHEBI:29999"/>
        <dbReference type="ChEBI" id="CHEBI:30616"/>
        <dbReference type="ChEBI" id="CHEBI:83421"/>
        <dbReference type="ChEBI" id="CHEBI:456216"/>
        <dbReference type="EC" id="2.7.11.1"/>
    </reaction>
</comment>
<protein>
    <recommendedName>
        <fullName evidence="1">non-specific serine/threonine protein kinase</fullName>
        <ecNumber evidence="1">2.7.11.1</ecNumber>
    </recommendedName>
</protein>
<organism evidence="10 11">
    <name type="scientific">Emiliania huxleyi (strain CCMP1516)</name>
    <dbReference type="NCBI Taxonomy" id="280463"/>
    <lineage>
        <taxon>Eukaryota</taxon>
        <taxon>Haptista</taxon>
        <taxon>Haptophyta</taxon>
        <taxon>Prymnesiophyceae</taxon>
        <taxon>Isochrysidales</taxon>
        <taxon>Noelaerhabdaceae</taxon>
        <taxon>Emiliania</taxon>
    </lineage>
</organism>
<name>A0A0D3IQR8_EMIH1</name>
<dbReference type="PANTHER" id="PTHR44899">
    <property type="entry name" value="CAMK FAMILY PROTEIN KINASE"/>
    <property type="match status" value="1"/>
</dbReference>
<keyword evidence="2" id="KW-0723">Serine/threonine-protein kinase</keyword>
<dbReference type="Proteomes" id="UP000013827">
    <property type="component" value="Unassembled WGS sequence"/>
</dbReference>
<comment type="catalytic activity">
    <reaction evidence="7">
        <text>L-threonyl-[protein] + ATP = O-phospho-L-threonyl-[protein] + ADP + H(+)</text>
        <dbReference type="Rhea" id="RHEA:46608"/>
        <dbReference type="Rhea" id="RHEA-COMP:11060"/>
        <dbReference type="Rhea" id="RHEA-COMP:11605"/>
        <dbReference type="ChEBI" id="CHEBI:15378"/>
        <dbReference type="ChEBI" id="CHEBI:30013"/>
        <dbReference type="ChEBI" id="CHEBI:30616"/>
        <dbReference type="ChEBI" id="CHEBI:61977"/>
        <dbReference type="ChEBI" id="CHEBI:456216"/>
        <dbReference type="EC" id="2.7.11.1"/>
    </reaction>
</comment>
<evidence type="ECO:0000256" key="3">
    <source>
        <dbReference type="ARBA" id="ARBA00022679"/>
    </source>
</evidence>
<proteinExistence type="predicted"/>
<evidence type="ECO:0000256" key="4">
    <source>
        <dbReference type="ARBA" id="ARBA00022741"/>
    </source>
</evidence>
<feature type="domain" description="Protein kinase" evidence="9">
    <location>
        <begin position="1"/>
        <end position="55"/>
    </location>
</feature>
<dbReference type="KEGG" id="ehx:EMIHUDRAFT_48557"/>
<evidence type="ECO:0000256" key="2">
    <source>
        <dbReference type="ARBA" id="ARBA00022527"/>
    </source>
</evidence>
<evidence type="ECO:0000256" key="8">
    <source>
        <dbReference type="ARBA" id="ARBA00048679"/>
    </source>
</evidence>
<keyword evidence="6" id="KW-0067">ATP-binding</keyword>
<dbReference type="PaxDb" id="2903-EOD13603"/>
<accession>A0A0D3IQR8</accession>
<dbReference type="GO" id="GO:0004674">
    <property type="term" value="F:protein serine/threonine kinase activity"/>
    <property type="evidence" value="ECO:0007669"/>
    <property type="project" value="UniProtKB-KW"/>
</dbReference>
<dbReference type="GeneID" id="17259684"/>
<dbReference type="InterPro" id="IPR051131">
    <property type="entry name" value="NEK_Ser/Thr_kinase_NIMA"/>
</dbReference>
<dbReference type="EnsemblProtists" id="EOD13603">
    <property type="protein sequence ID" value="EOD13603"/>
    <property type="gene ID" value="EMIHUDRAFT_48557"/>
</dbReference>
<dbReference type="SUPFAM" id="SSF56112">
    <property type="entry name" value="Protein kinase-like (PK-like)"/>
    <property type="match status" value="1"/>
</dbReference>
<evidence type="ECO:0000313" key="11">
    <source>
        <dbReference type="Proteomes" id="UP000013827"/>
    </source>
</evidence>
<keyword evidence="5" id="KW-0418">Kinase</keyword>
<dbReference type="InterPro" id="IPR000719">
    <property type="entry name" value="Prot_kinase_dom"/>
</dbReference>
<reference evidence="10" key="2">
    <citation type="submission" date="2024-10" db="UniProtKB">
        <authorList>
            <consortium name="EnsemblProtists"/>
        </authorList>
    </citation>
    <scope>IDENTIFICATION</scope>
</reference>
<dbReference type="PROSITE" id="PS50011">
    <property type="entry name" value="PROTEIN_KINASE_DOM"/>
    <property type="match status" value="1"/>
</dbReference>
<dbReference type="AlphaFoldDB" id="A0A0D3IQR8"/>
<sequence>SSNSREDLLVEIKIQASLDHPNIVRIIESFDNKTGIFVVMELCSGGDLEKKLRTQ</sequence>
<dbReference type="InterPro" id="IPR011009">
    <property type="entry name" value="Kinase-like_dom_sf"/>
</dbReference>
<evidence type="ECO:0000256" key="6">
    <source>
        <dbReference type="ARBA" id="ARBA00022840"/>
    </source>
</evidence>
<keyword evidence="11" id="KW-1185">Reference proteome</keyword>
<evidence type="ECO:0000256" key="1">
    <source>
        <dbReference type="ARBA" id="ARBA00012513"/>
    </source>
</evidence>
<dbReference type="GO" id="GO:0005524">
    <property type="term" value="F:ATP binding"/>
    <property type="evidence" value="ECO:0007669"/>
    <property type="project" value="UniProtKB-KW"/>
</dbReference>
<reference evidence="11" key="1">
    <citation type="journal article" date="2013" name="Nature">
        <title>Pan genome of the phytoplankton Emiliania underpins its global distribution.</title>
        <authorList>
            <person name="Read B.A."/>
            <person name="Kegel J."/>
            <person name="Klute M.J."/>
            <person name="Kuo A."/>
            <person name="Lefebvre S.C."/>
            <person name="Maumus F."/>
            <person name="Mayer C."/>
            <person name="Miller J."/>
            <person name="Monier A."/>
            <person name="Salamov A."/>
            <person name="Young J."/>
            <person name="Aguilar M."/>
            <person name="Claverie J.M."/>
            <person name="Frickenhaus S."/>
            <person name="Gonzalez K."/>
            <person name="Herman E.K."/>
            <person name="Lin Y.C."/>
            <person name="Napier J."/>
            <person name="Ogata H."/>
            <person name="Sarno A.F."/>
            <person name="Shmutz J."/>
            <person name="Schroeder D."/>
            <person name="de Vargas C."/>
            <person name="Verret F."/>
            <person name="von Dassow P."/>
            <person name="Valentin K."/>
            <person name="Van de Peer Y."/>
            <person name="Wheeler G."/>
            <person name="Dacks J.B."/>
            <person name="Delwiche C.F."/>
            <person name="Dyhrman S.T."/>
            <person name="Glockner G."/>
            <person name="John U."/>
            <person name="Richards T."/>
            <person name="Worden A.Z."/>
            <person name="Zhang X."/>
            <person name="Grigoriev I.V."/>
            <person name="Allen A.E."/>
            <person name="Bidle K."/>
            <person name="Borodovsky M."/>
            <person name="Bowler C."/>
            <person name="Brownlee C."/>
            <person name="Cock J.M."/>
            <person name="Elias M."/>
            <person name="Gladyshev V.N."/>
            <person name="Groth M."/>
            <person name="Guda C."/>
            <person name="Hadaegh A."/>
            <person name="Iglesias-Rodriguez M.D."/>
            <person name="Jenkins J."/>
            <person name="Jones B.M."/>
            <person name="Lawson T."/>
            <person name="Leese F."/>
            <person name="Lindquist E."/>
            <person name="Lobanov A."/>
            <person name="Lomsadze A."/>
            <person name="Malik S.B."/>
            <person name="Marsh M.E."/>
            <person name="Mackinder L."/>
            <person name="Mock T."/>
            <person name="Mueller-Roeber B."/>
            <person name="Pagarete A."/>
            <person name="Parker M."/>
            <person name="Probert I."/>
            <person name="Quesneville H."/>
            <person name="Raines C."/>
            <person name="Rensing S.A."/>
            <person name="Riano-Pachon D.M."/>
            <person name="Richier S."/>
            <person name="Rokitta S."/>
            <person name="Shiraiwa Y."/>
            <person name="Soanes D.M."/>
            <person name="van der Giezen M."/>
            <person name="Wahlund T.M."/>
            <person name="Williams B."/>
            <person name="Wilson W."/>
            <person name="Wolfe G."/>
            <person name="Wurch L.L."/>
        </authorList>
    </citation>
    <scope>NUCLEOTIDE SEQUENCE</scope>
</reference>
<evidence type="ECO:0000256" key="7">
    <source>
        <dbReference type="ARBA" id="ARBA00047899"/>
    </source>
</evidence>
<dbReference type="RefSeq" id="XP_005766032.1">
    <property type="nucleotide sequence ID" value="XM_005765975.1"/>
</dbReference>
<dbReference type="HOGENOM" id="CLU_3038779_0_0_1"/>
<keyword evidence="4" id="KW-0547">Nucleotide-binding</keyword>
<evidence type="ECO:0000259" key="9">
    <source>
        <dbReference type="PROSITE" id="PS50011"/>
    </source>
</evidence>
<evidence type="ECO:0000313" key="10">
    <source>
        <dbReference type="EnsemblProtists" id="EOD13603"/>
    </source>
</evidence>
<dbReference type="Gene3D" id="1.10.510.10">
    <property type="entry name" value="Transferase(Phosphotransferase) domain 1"/>
    <property type="match status" value="1"/>
</dbReference>
<dbReference type="STRING" id="2903.R1BTY7"/>
<dbReference type="Pfam" id="PF00069">
    <property type="entry name" value="Pkinase"/>
    <property type="match status" value="1"/>
</dbReference>
<keyword evidence="3" id="KW-0808">Transferase</keyword>
<dbReference type="EC" id="2.7.11.1" evidence="1"/>
<dbReference type="PANTHER" id="PTHR44899:SF3">
    <property type="entry name" value="SERINE_THREONINE-PROTEIN KINASE NEK1"/>
    <property type="match status" value="1"/>
</dbReference>